<name>A0A645HT71_9ZZZZ</name>
<protein>
    <submittedName>
        <fullName evidence="1">Uncharacterized protein</fullName>
    </submittedName>
</protein>
<sequence>MYEIAGGFIVHFFSREKVERLARGYESFEIKEFEEGELPRKLYMVIMRK</sequence>
<accession>A0A645HT71</accession>
<proteinExistence type="predicted"/>
<evidence type="ECO:0000313" key="1">
    <source>
        <dbReference type="EMBL" id="MPN42255.1"/>
    </source>
</evidence>
<organism evidence="1">
    <name type="scientific">bioreactor metagenome</name>
    <dbReference type="NCBI Taxonomy" id="1076179"/>
    <lineage>
        <taxon>unclassified sequences</taxon>
        <taxon>metagenomes</taxon>
        <taxon>ecological metagenomes</taxon>
    </lineage>
</organism>
<comment type="caution">
    <text evidence="1">The sequence shown here is derived from an EMBL/GenBank/DDBJ whole genome shotgun (WGS) entry which is preliminary data.</text>
</comment>
<reference evidence="1" key="1">
    <citation type="submission" date="2019-08" db="EMBL/GenBank/DDBJ databases">
        <authorList>
            <person name="Kucharzyk K."/>
            <person name="Murdoch R.W."/>
            <person name="Higgins S."/>
            <person name="Loffler F."/>
        </authorList>
    </citation>
    <scope>NUCLEOTIDE SEQUENCE</scope>
</reference>
<dbReference type="AlphaFoldDB" id="A0A645HT71"/>
<gene>
    <name evidence="1" type="ORF">SDC9_189811</name>
</gene>
<dbReference type="EMBL" id="VSSQ01099856">
    <property type="protein sequence ID" value="MPN42255.1"/>
    <property type="molecule type" value="Genomic_DNA"/>
</dbReference>